<dbReference type="AlphaFoldDB" id="A0A3M7RK76"/>
<reference evidence="2 3" key="1">
    <citation type="journal article" date="2018" name="Sci. Rep.">
        <title>Genomic signatures of local adaptation to the degree of environmental predictability in rotifers.</title>
        <authorList>
            <person name="Franch-Gras L."/>
            <person name="Hahn C."/>
            <person name="Garcia-Roger E.M."/>
            <person name="Carmona M.J."/>
            <person name="Serra M."/>
            <person name="Gomez A."/>
        </authorList>
    </citation>
    <scope>NUCLEOTIDE SEQUENCE [LARGE SCALE GENOMIC DNA]</scope>
    <source>
        <strain evidence="2">HYR1</strain>
    </source>
</reference>
<sequence length="143" mass="17230">MAKNFSNSNSLISDEKDIKYKIKKAEDTKKELQNFCESYFHQLHYSYKILMDEKDKIINDKTLEINDLRNESQCLKRKLSENTSQIETSDTIARRIESYEELFNQMKELKKVKIRILSTFWSSVHKKMRSFSFDYKNNFMITK</sequence>
<keyword evidence="3" id="KW-1185">Reference proteome</keyword>
<dbReference type="Proteomes" id="UP000276133">
    <property type="component" value="Unassembled WGS sequence"/>
</dbReference>
<keyword evidence="1" id="KW-0175">Coiled coil</keyword>
<evidence type="ECO:0000256" key="1">
    <source>
        <dbReference type="SAM" id="Coils"/>
    </source>
</evidence>
<evidence type="ECO:0000313" key="2">
    <source>
        <dbReference type="EMBL" id="RNA23879.1"/>
    </source>
</evidence>
<proteinExistence type="predicted"/>
<protein>
    <submittedName>
        <fullName evidence="2">Uncharacterized protein</fullName>
    </submittedName>
</protein>
<organism evidence="2 3">
    <name type="scientific">Brachionus plicatilis</name>
    <name type="common">Marine rotifer</name>
    <name type="synonym">Brachionus muelleri</name>
    <dbReference type="NCBI Taxonomy" id="10195"/>
    <lineage>
        <taxon>Eukaryota</taxon>
        <taxon>Metazoa</taxon>
        <taxon>Spiralia</taxon>
        <taxon>Gnathifera</taxon>
        <taxon>Rotifera</taxon>
        <taxon>Eurotatoria</taxon>
        <taxon>Monogononta</taxon>
        <taxon>Pseudotrocha</taxon>
        <taxon>Ploima</taxon>
        <taxon>Brachionidae</taxon>
        <taxon>Brachionus</taxon>
    </lineage>
</organism>
<feature type="coiled-coil region" evidence="1">
    <location>
        <begin position="51"/>
        <end position="85"/>
    </location>
</feature>
<evidence type="ECO:0000313" key="3">
    <source>
        <dbReference type="Proteomes" id="UP000276133"/>
    </source>
</evidence>
<name>A0A3M7RK76_BRAPC</name>
<gene>
    <name evidence="2" type="ORF">BpHYR1_043773</name>
</gene>
<comment type="caution">
    <text evidence="2">The sequence shown here is derived from an EMBL/GenBank/DDBJ whole genome shotgun (WGS) entry which is preliminary data.</text>
</comment>
<accession>A0A3M7RK76</accession>
<dbReference type="EMBL" id="REGN01003201">
    <property type="protein sequence ID" value="RNA23879.1"/>
    <property type="molecule type" value="Genomic_DNA"/>
</dbReference>